<name>A0A067PK62_9AGAM</name>
<organism evidence="1 2">
    <name type="scientific">Jaapia argillacea MUCL 33604</name>
    <dbReference type="NCBI Taxonomy" id="933084"/>
    <lineage>
        <taxon>Eukaryota</taxon>
        <taxon>Fungi</taxon>
        <taxon>Dikarya</taxon>
        <taxon>Basidiomycota</taxon>
        <taxon>Agaricomycotina</taxon>
        <taxon>Agaricomycetes</taxon>
        <taxon>Agaricomycetidae</taxon>
        <taxon>Jaapiales</taxon>
        <taxon>Jaapiaceae</taxon>
        <taxon>Jaapia</taxon>
    </lineage>
</organism>
<dbReference type="STRING" id="933084.A0A067PK62"/>
<dbReference type="PANTHER" id="PTHR46579">
    <property type="entry name" value="F5/8 TYPE C DOMAIN-CONTAINING PROTEIN-RELATED"/>
    <property type="match status" value="1"/>
</dbReference>
<keyword evidence="2" id="KW-1185">Reference proteome</keyword>
<dbReference type="InParanoid" id="A0A067PK62"/>
<dbReference type="Proteomes" id="UP000027265">
    <property type="component" value="Unassembled WGS sequence"/>
</dbReference>
<proteinExistence type="predicted"/>
<dbReference type="OrthoDB" id="3269001at2759"/>
<gene>
    <name evidence="1" type="ORF">JAAARDRAFT_135546</name>
</gene>
<dbReference type="EMBL" id="KL197729">
    <property type="protein sequence ID" value="KDQ54235.1"/>
    <property type="molecule type" value="Genomic_DNA"/>
</dbReference>
<evidence type="ECO:0000313" key="1">
    <source>
        <dbReference type="EMBL" id="KDQ54235.1"/>
    </source>
</evidence>
<dbReference type="HOGENOM" id="CLU_1647783_0_0_1"/>
<protein>
    <submittedName>
        <fullName evidence="1">Uncharacterized protein</fullName>
    </submittedName>
</protein>
<accession>A0A067PK62</accession>
<sequence>MHVLVNELLSLWTHGVNIVTPRYPKGRLVRVALVGVVCDKPAAHKLGGFGSHQHTFFCTRCWVKQDLKSTPQSFAKDGFRALTNDEHRSHMSNYLKCQTKTARDDFVKNFATRWSELSRLPYFDMCRMIVVDPMRNLFLGLVKSHFYHIWAQLKVLRKTKELRRLHSLLAEVCTLYYLTFSSGY</sequence>
<dbReference type="AlphaFoldDB" id="A0A067PK62"/>
<dbReference type="PANTHER" id="PTHR46579:SF2">
    <property type="entry name" value="C2H2-TYPE DOMAIN-CONTAINING PROTEIN"/>
    <property type="match status" value="1"/>
</dbReference>
<evidence type="ECO:0000313" key="2">
    <source>
        <dbReference type="Proteomes" id="UP000027265"/>
    </source>
</evidence>
<reference evidence="2" key="1">
    <citation type="journal article" date="2014" name="Proc. Natl. Acad. Sci. U.S.A.">
        <title>Extensive sampling of basidiomycete genomes demonstrates inadequacy of the white-rot/brown-rot paradigm for wood decay fungi.</title>
        <authorList>
            <person name="Riley R."/>
            <person name="Salamov A.A."/>
            <person name="Brown D.W."/>
            <person name="Nagy L.G."/>
            <person name="Floudas D."/>
            <person name="Held B.W."/>
            <person name="Levasseur A."/>
            <person name="Lombard V."/>
            <person name="Morin E."/>
            <person name="Otillar R."/>
            <person name="Lindquist E.A."/>
            <person name="Sun H."/>
            <person name="LaButti K.M."/>
            <person name="Schmutz J."/>
            <person name="Jabbour D."/>
            <person name="Luo H."/>
            <person name="Baker S.E."/>
            <person name="Pisabarro A.G."/>
            <person name="Walton J.D."/>
            <person name="Blanchette R.A."/>
            <person name="Henrissat B."/>
            <person name="Martin F."/>
            <person name="Cullen D."/>
            <person name="Hibbett D.S."/>
            <person name="Grigoriev I.V."/>
        </authorList>
    </citation>
    <scope>NUCLEOTIDE SEQUENCE [LARGE SCALE GENOMIC DNA]</scope>
    <source>
        <strain evidence="2">MUCL 33604</strain>
    </source>
</reference>